<feature type="transmembrane region" description="Helical" evidence="8">
    <location>
        <begin position="525"/>
        <end position="545"/>
    </location>
</feature>
<accession>A0A081NF31</accession>
<dbReference type="SUPFAM" id="SSF82866">
    <property type="entry name" value="Multidrug efflux transporter AcrB transmembrane domain"/>
    <property type="match status" value="2"/>
</dbReference>
<protein>
    <submittedName>
        <fullName evidence="9">Multidrug transporter AcrB</fullName>
    </submittedName>
</protein>
<feature type="transmembrane region" description="Helical" evidence="8">
    <location>
        <begin position="430"/>
        <end position="450"/>
    </location>
</feature>
<feature type="transmembrane region" description="Helical" evidence="8">
    <location>
        <begin position="333"/>
        <end position="352"/>
    </location>
</feature>
<keyword evidence="7 8" id="KW-0472">Membrane</keyword>
<keyword evidence="4" id="KW-0997">Cell inner membrane</keyword>
<dbReference type="Pfam" id="PF00873">
    <property type="entry name" value="ACR_tran"/>
    <property type="match status" value="1"/>
</dbReference>
<dbReference type="PANTHER" id="PTHR32063">
    <property type="match status" value="1"/>
</dbReference>
<dbReference type="RefSeq" id="WP_034836841.1">
    <property type="nucleotide sequence ID" value="NZ_JOKH01000003.1"/>
</dbReference>
<proteinExistence type="predicted"/>
<feature type="transmembrane region" description="Helical" evidence="8">
    <location>
        <begin position="853"/>
        <end position="872"/>
    </location>
</feature>
<dbReference type="Proteomes" id="UP000028073">
    <property type="component" value="Unassembled WGS sequence"/>
</dbReference>
<dbReference type="OrthoDB" id="9757904at2"/>
<dbReference type="EMBL" id="JOKH01000003">
    <property type="protein sequence ID" value="KEQ17054.1"/>
    <property type="molecule type" value="Genomic_DNA"/>
</dbReference>
<dbReference type="GO" id="GO:0042910">
    <property type="term" value="F:xenobiotic transmembrane transporter activity"/>
    <property type="evidence" value="ECO:0007669"/>
    <property type="project" value="TreeGrafter"/>
</dbReference>
<evidence type="ECO:0000256" key="3">
    <source>
        <dbReference type="ARBA" id="ARBA00022475"/>
    </source>
</evidence>
<evidence type="ECO:0000256" key="7">
    <source>
        <dbReference type="ARBA" id="ARBA00023136"/>
    </source>
</evidence>
<feature type="transmembrane region" description="Helical" evidence="8">
    <location>
        <begin position="905"/>
        <end position="930"/>
    </location>
</feature>
<dbReference type="SUPFAM" id="SSF82693">
    <property type="entry name" value="Multidrug efflux transporter AcrB pore domain, PN1, PN2, PC1 and PC2 subdomains"/>
    <property type="match status" value="3"/>
</dbReference>
<dbReference type="InterPro" id="IPR001036">
    <property type="entry name" value="Acrflvin-R"/>
</dbReference>
<gene>
    <name evidence="9" type="ORF">GZ78_14225</name>
</gene>
<keyword evidence="2" id="KW-0813">Transport</keyword>
<evidence type="ECO:0000256" key="8">
    <source>
        <dbReference type="SAM" id="Phobius"/>
    </source>
</evidence>
<dbReference type="InterPro" id="IPR027463">
    <property type="entry name" value="AcrB_DN_DC_subdom"/>
</dbReference>
<feature type="transmembrane region" description="Helical" evidence="8">
    <location>
        <begin position="385"/>
        <end position="409"/>
    </location>
</feature>
<evidence type="ECO:0000256" key="6">
    <source>
        <dbReference type="ARBA" id="ARBA00022989"/>
    </source>
</evidence>
<dbReference type="STRING" id="1137799.GZ78_14225"/>
<dbReference type="Gene3D" id="3.30.70.1430">
    <property type="entry name" value="Multidrug efflux transporter AcrB pore domain"/>
    <property type="match status" value="2"/>
</dbReference>
<feature type="transmembrane region" description="Helical" evidence="8">
    <location>
        <begin position="982"/>
        <end position="1008"/>
    </location>
</feature>
<evidence type="ECO:0000256" key="4">
    <source>
        <dbReference type="ARBA" id="ARBA00022519"/>
    </source>
</evidence>
<comment type="caution">
    <text evidence="9">The sequence shown here is derived from an EMBL/GenBank/DDBJ whole genome shotgun (WGS) entry which is preliminary data.</text>
</comment>
<keyword evidence="10" id="KW-1185">Reference proteome</keyword>
<dbReference type="SUPFAM" id="SSF82714">
    <property type="entry name" value="Multidrug efflux transporter AcrB TolC docking domain, DN and DC subdomains"/>
    <property type="match status" value="2"/>
</dbReference>
<dbReference type="AlphaFoldDB" id="A0A081NF31"/>
<organism evidence="9 10">
    <name type="scientific">Endozoicomonas numazuensis</name>
    <dbReference type="NCBI Taxonomy" id="1137799"/>
    <lineage>
        <taxon>Bacteria</taxon>
        <taxon>Pseudomonadati</taxon>
        <taxon>Pseudomonadota</taxon>
        <taxon>Gammaproteobacteria</taxon>
        <taxon>Oceanospirillales</taxon>
        <taxon>Endozoicomonadaceae</taxon>
        <taxon>Endozoicomonas</taxon>
    </lineage>
</organism>
<evidence type="ECO:0000256" key="1">
    <source>
        <dbReference type="ARBA" id="ARBA00004429"/>
    </source>
</evidence>
<evidence type="ECO:0000256" key="2">
    <source>
        <dbReference type="ARBA" id="ARBA00022448"/>
    </source>
</evidence>
<dbReference type="eggNOG" id="COG0841">
    <property type="taxonomic scope" value="Bacteria"/>
</dbReference>
<keyword evidence="5 8" id="KW-0812">Transmembrane</keyword>
<comment type="subcellular location">
    <subcellularLocation>
        <location evidence="1">Cell inner membrane</location>
        <topology evidence="1">Multi-pass membrane protein</topology>
    </subcellularLocation>
</comment>
<feature type="transmembrane region" description="Helical" evidence="8">
    <location>
        <begin position="359"/>
        <end position="379"/>
    </location>
</feature>
<dbReference type="PRINTS" id="PR00702">
    <property type="entry name" value="ACRIFLAVINRP"/>
</dbReference>
<evidence type="ECO:0000313" key="10">
    <source>
        <dbReference type="Proteomes" id="UP000028073"/>
    </source>
</evidence>
<feature type="transmembrane region" description="Helical" evidence="8">
    <location>
        <begin position="462"/>
        <end position="484"/>
    </location>
</feature>
<reference evidence="9 10" key="1">
    <citation type="submission" date="2014-06" db="EMBL/GenBank/DDBJ databases">
        <title>Whole Genome Sequences of Three Symbiotic Endozoicomonas Bacteria.</title>
        <authorList>
            <person name="Neave M.J."/>
            <person name="Apprill A."/>
            <person name="Voolstra C.R."/>
        </authorList>
    </citation>
    <scope>NUCLEOTIDE SEQUENCE [LARGE SCALE GENOMIC DNA]</scope>
    <source>
        <strain evidence="9 10">DSM 25634</strain>
    </source>
</reference>
<dbReference type="FunFam" id="1.20.1640.10:FF:000001">
    <property type="entry name" value="Efflux pump membrane transporter"/>
    <property type="match status" value="1"/>
</dbReference>
<dbReference type="GO" id="GO:0005886">
    <property type="term" value="C:plasma membrane"/>
    <property type="evidence" value="ECO:0007669"/>
    <property type="project" value="UniProtKB-SubCell"/>
</dbReference>
<feature type="transmembrane region" description="Helical" evidence="8">
    <location>
        <begin position="951"/>
        <end position="970"/>
    </location>
</feature>
<keyword evidence="3" id="KW-1003">Cell membrane</keyword>
<sequence length="1030" mass="112273">MMLSDLSVKRPVFATVVSLLLVTFGIVTFLMLPIRELPDTTSPKISVTTTYDGASAEVVESKITNIIEDQLGGIEGIKAIESSSSHGNSRINIEFTPDRDMDSAANDVREALSRVTWRMPDEAESPVVWKDDGSGESILMITLKSDQMSPIELTDYAQRTLQDRLGLVDGVSSAEIFGIREYVMRVELDPVAMAARQITASDIQLALERDNVELPAGELNSDQRSLQIRVIRDYNTVDDFQRMVVRQDGSSTVYLSDVASIRTDAKDTESLAKANGQNVVTLGIIPLSSANPLNVVKNVKAELEAFRPFLPEGAKLSTTYDASVFIESAINEVYQTLFITVGLVILVLYIFLGNARATLIPAITVPVSLISAFIVIYALGYSINLLTLLALILAIGLVVDDAIVVLENIHRHLEAGTPPLAAAWKGAREVGFAVIATTVVLVMTFVPIVFMSGTIGRLFSEYALTLAGAVVFSSLIALTLSPMLGSRILKLNVKPSRLNQLTERGLSRMEQGYERCLKVFLRHKWAGAGILAGSLALSALIYPLIPQTFTPPEDRGVVFVMVKGPEGASYQSMESSMLDIESRLLPELDNGPLQFMFMQTPGWGGRGNNTGMLIVGMDDWEDRNMSVFQLAAKIRQLTSDIPNVSAFPVMRSSIGGRSQAPIQFVVGGGSFDELVEWSDLLQEKARENPGLTDLDLDFNQNQPQLEVSINKERAQQLGVSAEEIGSTLEIMLGGVTATTFMERGEEYDVYLKAPDNTFHTAEDLASMYVRSHTTGALIRLDNLVTVEEVGKASQLRHYNRNRAITLSASLQDGYSIGEALDYLDQLVVDHLPQEATVDYKGESLDYRTNQSSILMIFGLAMLIVYLVLAAQFESFVHPLVVMLTVPLGLAGALAGLLLAGETLNIYSQLALIMLIGLATKNGILIVEFANQLRDQGLAFEKAVIEAARLRLRPILMTALTTVAGAVPLLLSTGAGAESRFTIGVVVFWGVLISSLLTIFVVPAMYALLARKTTSPEHVSQQLEQQLKEAH</sequence>
<dbReference type="PANTHER" id="PTHR32063:SF29">
    <property type="entry name" value="HAE1 FAMILY EFFLUX PUMP PERMEASE COMPONENT"/>
    <property type="match status" value="1"/>
</dbReference>
<dbReference type="Gene3D" id="3.30.2090.10">
    <property type="entry name" value="Multidrug efflux transporter AcrB TolC docking domain, DN and DC subdomains"/>
    <property type="match status" value="2"/>
</dbReference>
<evidence type="ECO:0000256" key="5">
    <source>
        <dbReference type="ARBA" id="ARBA00022692"/>
    </source>
</evidence>
<keyword evidence="6 8" id="KW-1133">Transmembrane helix</keyword>
<feature type="transmembrane region" description="Helical" evidence="8">
    <location>
        <begin position="12"/>
        <end position="34"/>
    </location>
</feature>
<dbReference type="Gene3D" id="1.20.1640.10">
    <property type="entry name" value="Multidrug efflux transporter AcrB transmembrane domain"/>
    <property type="match status" value="2"/>
</dbReference>
<dbReference type="Gene3D" id="3.30.70.1440">
    <property type="entry name" value="Multidrug efflux transporter AcrB pore domain"/>
    <property type="match status" value="1"/>
</dbReference>
<evidence type="ECO:0000313" key="9">
    <source>
        <dbReference type="EMBL" id="KEQ17054.1"/>
    </source>
</evidence>
<dbReference type="Gene3D" id="3.30.70.1320">
    <property type="entry name" value="Multidrug efflux transporter AcrB pore domain like"/>
    <property type="match status" value="1"/>
</dbReference>
<feature type="transmembrane region" description="Helical" evidence="8">
    <location>
        <begin position="879"/>
        <end position="899"/>
    </location>
</feature>
<name>A0A081NF31_9GAMM</name>